<sequence length="252" mass="27774">MVSRTAGVADHGLTEICRGVKMSSGNRSLVVDFISYKLAQRGHSWREIEGDGENRTELSGEMGGGGGVLNGGSPSWHPSPSPVVNGAAGHPNLLEVLDNGPQSDVRQTLREAGDEFELRYRRAFSDLTSQLHITPSTAYQSFEQVVNELFRDGVNWGRIVAFFSFGGALCVESVDKEMRVLVERIATWMATYLTEHLEPWIQDNGGWERFVDLYGNDAAAKSRKGQERFNKWLWTGATVAGVVLLGSLLSRK</sequence>
<dbReference type="InterPro" id="IPR046371">
    <property type="entry name" value="Bcl-2_BH1-3"/>
</dbReference>
<evidence type="ECO:0000256" key="19">
    <source>
        <dbReference type="PROSITE-ProRule" id="PRU00025"/>
    </source>
</evidence>
<evidence type="ECO:0000256" key="4">
    <source>
        <dbReference type="ARBA" id="ARBA00004514"/>
    </source>
</evidence>
<dbReference type="PROSITE" id="PS01258">
    <property type="entry name" value="BH2"/>
    <property type="match status" value="1"/>
</dbReference>
<feature type="transmembrane region" description="Helical" evidence="21">
    <location>
        <begin position="232"/>
        <end position="250"/>
    </location>
</feature>
<evidence type="ECO:0000313" key="26">
    <source>
        <dbReference type="RefSeq" id="XP_060548684.1"/>
    </source>
</evidence>
<dbReference type="CDD" id="cd06845">
    <property type="entry name" value="Bcl-2_like"/>
    <property type="match status" value="1"/>
</dbReference>
<feature type="compositionally biased region" description="Gly residues" evidence="20">
    <location>
        <begin position="61"/>
        <end position="70"/>
    </location>
</feature>
<dbReference type="SMART" id="SM00265">
    <property type="entry name" value="BH4"/>
    <property type="match status" value="1"/>
</dbReference>
<gene>
    <name evidence="24 25 26" type="primary">BCL2L1</name>
</gene>
<dbReference type="PANTHER" id="PTHR11256">
    <property type="entry name" value="BCL-2 RELATED"/>
    <property type="match status" value="1"/>
</dbReference>
<keyword evidence="14 21" id="KW-0472">Membrane</keyword>
<dbReference type="RefSeq" id="XP_060548683.1">
    <property type="nucleotide sequence ID" value="XM_060692700.1"/>
</dbReference>
<keyword evidence="8" id="KW-0963">Cytoplasm</keyword>
<dbReference type="InterPro" id="IPR020728">
    <property type="entry name" value="Bcl2_BH3_motif_CS"/>
</dbReference>
<evidence type="ECO:0000256" key="20">
    <source>
        <dbReference type="SAM" id="MobiDB-lite"/>
    </source>
</evidence>
<dbReference type="InterPro" id="IPR003093">
    <property type="entry name" value="Bcl2_BH4"/>
</dbReference>
<comment type="similarity">
    <text evidence="6">Belongs to the Bcl-2 family.</text>
</comment>
<name>A0ABM3ZK01_PANGU</name>
<dbReference type="SMART" id="SM00337">
    <property type="entry name" value="BCL"/>
    <property type="match status" value="1"/>
</dbReference>
<dbReference type="RefSeq" id="XP_060548684.1">
    <property type="nucleotide sequence ID" value="XM_060692701.1"/>
</dbReference>
<keyword evidence="11 21" id="KW-1133">Transmembrane helix</keyword>
<dbReference type="InterPro" id="IPR020726">
    <property type="entry name" value="Bcl2_BH2_motif_CS"/>
</dbReference>
<feature type="domain" description="Apoptosis regulator Bcl-2 family BH4" evidence="22">
    <location>
        <begin position="26"/>
        <end position="45"/>
    </location>
</feature>
<keyword evidence="13" id="KW-0496">Mitochondrion</keyword>
<evidence type="ECO:0000256" key="7">
    <source>
        <dbReference type="ARBA" id="ARBA00013629"/>
    </source>
</evidence>
<keyword evidence="15" id="KW-0206">Cytoskeleton</keyword>
<dbReference type="InterPro" id="IPR002475">
    <property type="entry name" value="Bcl2-like"/>
</dbReference>
<dbReference type="InterPro" id="IPR026298">
    <property type="entry name" value="Bcl-2_fam"/>
</dbReference>
<organism evidence="23 26">
    <name type="scientific">Pantherophis guttatus</name>
    <name type="common">Corn snake</name>
    <name type="synonym">Elaphe guttata</name>
    <dbReference type="NCBI Taxonomy" id="94885"/>
    <lineage>
        <taxon>Eukaryota</taxon>
        <taxon>Metazoa</taxon>
        <taxon>Chordata</taxon>
        <taxon>Craniata</taxon>
        <taxon>Vertebrata</taxon>
        <taxon>Euteleostomi</taxon>
        <taxon>Lepidosauria</taxon>
        <taxon>Squamata</taxon>
        <taxon>Bifurcata</taxon>
        <taxon>Unidentata</taxon>
        <taxon>Episquamata</taxon>
        <taxon>Toxicofera</taxon>
        <taxon>Serpentes</taxon>
        <taxon>Colubroidea</taxon>
        <taxon>Colubridae</taxon>
        <taxon>Colubrinae</taxon>
        <taxon>Pantherophis</taxon>
    </lineage>
</organism>
<evidence type="ECO:0000256" key="5">
    <source>
        <dbReference type="ARBA" id="ARBA00004528"/>
    </source>
</evidence>
<evidence type="ECO:0000256" key="2">
    <source>
        <dbReference type="ARBA" id="ARBA00004305"/>
    </source>
</evidence>
<evidence type="ECO:0000259" key="22">
    <source>
        <dbReference type="PROSITE" id="PS50063"/>
    </source>
</evidence>
<evidence type="ECO:0000256" key="18">
    <source>
        <dbReference type="ARBA" id="ARBA00030811"/>
    </source>
</evidence>
<evidence type="ECO:0000256" key="10">
    <source>
        <dbReference type="ARBA" id="ARBA00022703"/>
    </source>
</evidence>
<dbReference type="PROSITE" id="PS50062">
    <property type="entry name" value="BCL2_FAMILY"/>
    <property type="match status" value="1"/>
</dbReference>
<evidence type="ECO:0000313" key="24">
    <source>
        <dbReference type="RefSeq" id="XP_060548682.1"/>
    </source>
</evidence>
<keyword evidence="23" id="KW-1185">Reference proteome</keyword>
<evidence type="ECO:0000313" key="25">
    <source>
        <dbReference type="RefSeq" id="XP_060548683.1"/>
    </source>
</evidence>
<proteinExistence type="inferred from homology"/>
<evidence type="ECO:0000256" key="15">
    <source>
        <dbReference type="ARBA" id="ARBA00023212"/>
    </source>
</evidence>
<dbReference type="NCBIfam" id="TIGR00865">
    <property type="entry name" value="bcl-2"/>
    <property type="match status" value="1"/>
</dbReference>
<keyword evidence="10 19" id="KW-0053">Apoptosis</keyword>
<evidence type="ECO:0000256" key="14">
    <source>
        <dbReference type="ARBA" id="ARBA00023136"/>
    </source>
</evidence>
<evidence type="ECO:0000256" key="11">
    <source>
        <dbReference type="ARBA" id="ARBA00022989"/>
    </source>
</evidence>
<keyword evidence="17" id="KW-0968">Cytoplasmic vesicle</keyword>
<evidence type="ECO:0000313" key="23">
    <source>
        <dbReference type="Proteomes" id="UP001652622"/>
    </source>
</evidence>
<dbReference type="GeneID" id="117657235"/>
<evidence type="ECO:0000256" key="21">
    <source>
        <dbReference type="SAM" id="Phobius"/>
    </source>
</evidence>
<dbReference type="InterPro" id="IPR004725">
    <property type="entry name" value="Bcl2/BclX"/>
</dbReference>
<dbReference type="PROSITE" id="PS01259">
    <property type="entry name" value="BH3"/>
    <property type="match status" value="1"/>
</dbReference>
<feature type="region of interest" description="Disordered" evidence="20">
    <location>
        <begin position="49"/>
        <end position="84"/>
    </location>
</feature>
<dbReference type="PRINTS" id="PR01864">
    <property type="entry name" value="APOPREGBCLX"/>
</dbReference>
<evidence type="ECO:0000256" key="16">
    <source>
        <dbReference type="ARBA" id="ARBA00023242"/>
    </source>
</evidence>
<dbReference type="InterPro" id="IPR036834">
    <property type="entry name" value="Bcl-2-like_sf"/>
</dbReference>
<feature type="short sequence motif" description="BH4" evidence="19">
    <location>
        <begin position="26"/>
        <end position="45"/>
    </location>
</feature>
<evidence type="ECO:0000256" key="13">
    <source>
        <dbReference type="ARBA" id="ARBA00023128"/>
    </source>
</evidence>
<protein>
    <recommendedName>
        <fullName evidence="7">Bcl-2-like protein 1</fullName>
    </recommendedName>
    <alternativeName>
        <fullName evidence="18">Apoptosis regulator Bcl-X</fullName>
    </alternativeName>
</protein>
<dbReference type="InterPro" id="IPR020717">
    <property type="entry name" value="Bcl2_BH1_motif_CS"/>
</dbReference>
<dbReference type="InterPro" id="IPR013279">
    <property type="entry name" value="Apop_reg_BclX"/>
</dbReference>
<evidence type="ECO:0000256" key="6">
    <source>
        <dbReference type="ARBA" id="ARBA00009458"/>
    </source>
</evidence>
<dbReference type="Gene3D" id="1.10.437.10">
    <property type="entry name" value="Blc2-like"/>
    <property type="match status" value="1"/>
</dbReference>
<dbReference type="Pfam" id="PF02180">
    <property type="entry name" value="BH4"/>
    <property type="match status" value="1"/>
</dbReference>
<accession>A0ABM3ZK01</accession>
<evidence type="ECO:0000256" key="3">
    <source>
        <dbReference type="ARBA" id="ARBA00004432"/>
    </source>
</evidence>
<keyword evidence="9 21" id="KW-0812">Transmembrane</keyword>
<evidence type="ECO:0000256" key="17">
    <source>
        <dbReference type="ARBA" id="ARBA00023329"/>
    </source>
</evidence>
<evidence type="ECO:0000256" key="8">
    <source>
        <dbReference type="ARBA" id="ARBA00022490"/>
    </source>
</evidence>
<evidence type="ECO:0000256" key="12">
    <source>
        <dbReference type="ARBA" id="ARBA00023018"/>
    </source>
</evidence>
<dbReference type="PROSITE" id="PS50063">
    <property type="entry name" value="BH4_2"/>
    <property type="match status" value="1"/>
</dbReference>
<feature type="compositionally biased region" description="Basic and acidic residues" evidence="20">
    <location>
        <begin position="49"/>
        <end position="58"/>
    </location>
</feature>
<keyword evidence="12" id="KW-0770">Synapse</keyword>
<dbReference type="PANTHER" id="PTHR11256:SF12">
    <property type="entry name" value="BCL-2-LIKE PROTEIN 1"/>
    <property type="match status" value="1"/>
</dbReference>
<dbReference type="Pfam" id="PF00452">
    <property type="entry name" value="Bcl-2"/>
    <property type="match status" value="1"/>
</dbReference>
<dbReference type="PROSITE" id="PS01080">
    <property type="entry name" value="BH1"/>
    <property type="match status" value="1"/>
</dbReference>
<evidence type="ECO:0000256" key="1">
    <source>
        <dbReference type="ARBA" id="ARBA00004300"/>
    </source>
</evidence>
<evidence type="ECO:0000256" key="9">
    <source>
        <dbReference type="ARBA" id="ARBA00022692"/>
    </source>
</evidence>
<dbReference type="SUPFAM" id="SSF56854">
    <property type="entry name" value="Bcl-2 inhibitors of programmed cell death"/>
    <property type="match status" value="1"/>
</dbReference>
<dbReference type="RefSeq" id="XP_060548682.1">
    <property type="nucleotide sequence ID" value="XM_060692699.1"/>
</dbReference>
<reference evidence="24 25" key="1">
    <citation type="submission" date="2025-05" db="UniProtKB">
        <authorList>
            <consortium name="RefSeq"/>
        </authorList>
    </citation>
    <scope>IDENTIFICATION</scope>
    <source>
        <tissue evidence="24 25">Blood</tissue>
    </source>
</reference>
<dbReference type="PRINTS" id="PR01862">
    <property type="entry name" value="BCL2FAMILY"/>
</dbReference>
<comment type="subcellular location">
    <subcellularLocation>
        <location evidence="1">Cytoplasm</location>
        <location evidence="1">Cytoskeleton</location>
        <location evidence="1">Microtubule organizing center</location>
        <location evidence="1">Centrosome</location>
    </subcellularLocation>
    <subcellularLocation>
        <location evidence="4">Cytoplasm</location>
        <location evidence="4">Cytosol</location>
    </subcellularLocation>
    <subcellularLocation>
        <location evidence="3">Cytoplasmic vesicle</location>
        <location evidence="3">Secretory vesicle</location>
        <location evidence="3">Synaptic vesicle membrane</location>
    </subcellularLocation>
    <subcellularLocation>
        <location evidence="2">Mitochondrion matrix</location>
    </subcellularLocation>
    <subcellularLocation>
        <location evidence="5">Nucleus membrane</location>
        <topology evidence="5">Single-pass membrane protein</topology>
        <orientation evidence="5">Cytoplasmic side</orientation>
    </subcellularLocation>
</comment>
<dbReference type="Proteomes" id="UP001652622">
    <property type="component" value="Unplaced"/>
</dbReference>
<keyword evidence="16" id="KW-0539">Nucleus</keyword>